<dbReference type="HOGENOM" id="CLU_003827_1_1_10"/>
<dbReference type="PROSITE" id="PS51384">
    <property type="entry name" value="FAD_FR"/>
    <property type="match status" value="1"/>
</dbReference>
<dbReference type="PRINTS" id="PR00410">
    <property type="entry name" value="PHEHYDRXLASE"/>
</dbReference>
<dbReference type="PANTHER" id="PTHR43513:SF1">
    <property type="entry name" value="ANAEROBIC SULFITE REDUCTASE SUBUNIT B"/>
    <property type="match status" value="1"/>
</dbReference>
<dbReference type="AlphaFoldDB" id="B3QKV5"/>
<dbReference type="Proteomes" id="UP000008811">
    <property type="component" value="Chromosome"/>
</dbReference>
<dbReference type="GO" id="GO:0006221">
    <property type="term" value="P:pyrimidine nucleotide biosynthetic process"/>
    <property type="evidence" value="ECO:0007669"/>
    <property type="project" value="InterPro"/>
</dbReference>
<dbReference type="InterPro" id="IPR039261">
    <property type="entry name" value="FNR_nucleotide-bd"/>
</dbReference>
<dbReference type="InterPro" id="IPR017927">
    <property type="entry name" value="FAD-bd_FR_type"/>
</dbReference>
<dbReference type="Pfam" id="PF10418">
    <property type="entry name" value="DHODB_Fe-S_bind"/>
    <property type="match status" value="1"/>
</dbReference>
<dbReference type="KEGG" id="cpc:Cpar_0319"/>
<dbReference type="GO" id="GO:0051537">
    <property type="term" value="F:2 iron, 2 sulfur cluster binding"/>
    <property type="evidence" value="ECO:0007669"/>
    <property type="project" value="UniProtKB-KW"/>
</dbReference>
<dbReference type="GO" id="GO:0016491">
    <property type="term" value="F:oxidoreductase activity"/>
    <property type="evidence" value="ECO:0007669"/>
    <property type="project" value="InterPro"/>
</dbReference>
<dbReference type="Gene3D" id="3.40.50.80">
    <property type="entry name" value="Nucleotide-binding domain of ferredoxin-NADP reductase (FNR) module"/>
    <property type="match status" value="1"/>
</dbReference>
<comment type="cofactor">
    <cofactor evidence="1">
        <name>[2Fe-2S] cluster</name>
        <dbReference type="ChEBI" id="CHEBI:190135"/>
    </cofactor>
    <text evidence="1">Binds 1 [2Fe-2S] cluster per subunit.</text>
</comment>
<dbReference type="PANTHER" id="PTHR43513">
    <property type="entry name" value="DIHYDROOROTATE DEHYDROGENASE B (NAD(+)), ELECTRON TRANSFER SUBUNIT"/>
    <property type="match status" value="1"/>
</dbReference>
<dbReference type="SUPFAM" id="SSF52343">
    <property type="entry name" value="Ferredoxin reductase-like, C-terminal NADP-linked domain"/>
    <property type="match status" value="1"/>
</dbReference>
<dbReference type="STRING" id="517417.Cpar_0319"/>
<sequence>MRDLRFTISGEELNREPFARTSPDFGKKSELMVTDHGYKCRITNIVPLSEHEKLFQLRIVDPHERALFTFRPGQFLMLDVPGYGEAPISISSATSNREFIELCIRKAGHVTSALFEAKQGAFIAVRGPFGTSFPMEAMQDSDVLLIAGGLGIAPLRAPLFWINDHRDHYRNVSFLYGAKEPSQMLFTYQFEEWKTVSHIDLHTIVEKPSDEWTGRTGMITSLFDDITIDPKNTWAIVCGPPVMFKFVCTHLDKLGIPMNRMFVSLERRMHCGMGKCCRCMVGSTFTCLDGPVFDYWSVMNLKEAI</sequence>
<dbReference type="CDD" id="cd06221">
    <property type="entry name" value="sulfite_reductase_like"/>
    <property type="match status" value="1"/>
</dbReference>
<dbReference type="InterPro" id="IPR008333">
    <property type="entry name" value="Cbr1-like_FAD-bd_dom"/>
</dbReference>
<reference evidence="3" key="1">
    <citation type="submission" date="2008-06" db="EMBL/GenBank/DDBJ databases">
        <title>Complete sequence of Chlorobaculum parvum NCIB 8327.</title>
        <authorList>
            <consortium name="US DOE Joint Genome Institute"/>
            <person name="Lucas S."/>
            <person name="Copeland A."/>
            <person name="Lapidus A."/>
            <person name="Glavina del Rio T."/>
            <person name="Dalin E."/>
            <person name="Tice H."/>
            <person name="Bruce D."/>
            <person name="Goodwin L."/>
            <person name="Pitluck S."/>
            <person name="Schmutz J."/>
            <person name="Larimer F."/>
            <person name="Land M."/>
            <person name="Hauser L."/>
            <person name="Kyrpides N."/>
            <person name="Mikhailova N."/>
            <person name="Zhao F."/>
            <person name="Li T."/>
            <person name="Liu Z."/>
            <person name="Overmann J."/>
            <person name="Bryant D.A."/>
            <person name="Richardson P."/>
        </authorList>
    </citation>
    <scope>NUCLEOTIDE SEQUENCE [LARGE SCALE GENOMIC DNA]</scope>
    <source>
        <strain evidence="3">NCIB 8327</strain>
    </source>
</reference>
<evidence type="ECO:0000256" key="1">
    <source>
        <dbReference type="PIRSR" id="PIRSR006816-2"/>
    </source>
</evidence>
<keyword evidence="1" id="KW-0479">Metal-binding</keyword>
<evidence type="ECO:0000313" key="4">
    <source>
        <dbReference type="Proteomes" id="UP000008811"/>
    </source>
</evidence>
<organism evidence="3 4">
    <name type="scientific">Chlorobaculum parvum (strain DSM 263 / NCIMB 8327)</name>
    <name type="common">Chlorobium vibrioforme subsp. thiosulfatophilum</name>
    <dbReference type="NCBI Taxonomy" id="517417"/>
    <lineage>
        <taxon>Bacteria</taxon>
        <taxon>Pseudomonadati</taxon>
        <taxon>Chlorobiota</taxon>
        <taxon>Chlorobiia</taxon>
        <taxon>Chlorobiales</taxon>
        <taxon>Chlorobiaceae</taxon>
        <taxon>Chlorobaculum</taxon>
    </lineage>
</organism>
<dbReference type="eggNOG" id="COG0543">
    <property type="taxonomic scope" value="Bacteria"/>
</dbReference>
<keyword evidence="1" id="KW-0411">Iron-sulfur</keyword>
<feature type="binding site" evidence="1">
    <location>
        <position position="276"/>
    </location>
    <ligand>
        <name>[2Fe-2S] cluster</name>
        <dbReference type="ChEBI" id="CHEBI:190135"/>
    </ligand>
</feature>
<dbReference type="InterPro" id="IPR019480">
    <property type="entry name" value="Dihydroorotate_DH_Fe-S-bd"/>
</dbReference>
<accession>B3QKV5</accession>
<proteinExistence type="predicted"/>
<dbReference type="InterPro" id="IPR017938">
    <property type="entry name" value="Riboflavin_synthase-like_b-brl"/>
</dbReference>
<dbReference type="InterPro" id="IPR012165">
    <property type="entry name" value="Cyt_c3_hydrogenase_gsu"/>
</dbReference>
<feature type="binding site" evidence="1">
    <location>
        <position position="279"/>
    </location>
    <ligand>
        <name>[2Fe-2S] cluster</name>
        <dbReference type="ChEBI" id="CHEBI:190135"/>
    </ligand>
</feature>
<gene>
    <name evidence="3" type="ordered locus">Cpar_0319</name>
</gene>
<dbReference type="InterPro" id="IPR001433">
    <property type="entry name" value="OxRdtase_FAD/NAD-bd"/>
</dbReference>
<dbReference type="Gene3D" id="2.40.30.10">
    <property type="entry name" value="Translation factors"/>
    <property type="match status" value="1"/>
</dbReference>
<feature type="domain" description="FAD-binding FR-type" evidence="2">
    <location>
        <begin position="35"/>
        <end position="135"/>
    </location>
</feature>
<evidence type="ECO:0000259" key="2">
    <source>
        <dbReference type="PROSITE" id="PS51384"/>
    </source>
</evidence>
<dbReference type="InterPro" id="IPR050353">
    <property type="entry name" value="PyrK_electron_transfer"/>
</dbReference>
<dbReference type="Pfam" id="PF00175">
    <property type="entry name" value="NAD_binding_1"/>
    <property type="match status" value="1"/>
</dbReference>
<keyword evidence="1" id="KW-0001">2Fe-2S</keyword>
<feature type="binding site" evidence="1">
    <location>
        <position position="271"/>
    </location>
    <ligand>
        <name>[2Fe-2S] cluster</name>
        <dbReference type="ChEBI" id="CHEBI:190135"/>
    </ligand>
</feature>
<dbReference type="Pfam" id="PF00970">
    <property type="entry name" value="FAD_binding_6"/>
    <property type="match status" value="1"/>
</dbReference>
<dbReference type="PIRSF" id="PIRSF006816">
    <property type="entry name" value="Cyc3_hyd_g"/>
    <property type="match status" value="1"/>
</dbReference>
<dbReference type="EMBL" id="CP001099">
    <property type="protein sequence ID" value="ACF10743.1"/>
    <property type="molecule type" value="Genomic_DNA"/>
</dbReference>
<dbReference type="SUPFAM" id="SSF63380">
    <property type="entry name" value="Riboflavin synthase domain-like"/>
    <property type="match status" value="1"/>
</dbReference>
<feature type="binding site" evidence="1">
    <location>
        <position position="287"/>
    </location>
    <ligand>
        <name>[2Fe-2S] cluster</name>
        <dbReference type="ChEBI" id="CHEBI:190135"/>
    </ligand>
</feature>
<protein>
    <submittedName>
        <fullName evidence="3">Oxidoreductase FAD-binding domain protein</fullName>
    </submittedName>
</protein>
<keyword evidence="1" id="KW-0408">Iron</keyword>
<name>B3QKV5_CHLP8</name>
<keyword evidence="4" id="KW-1185">Reference proteome</keyword>
<evidence type="ECO:0000313" key="3">
    <source>
        <dbReference type="EMBL" id="ACF10743.1"/>
    </source>
</evidence>
<dbReference type="GO" id="GO:0050660">
    <property type="term" value="F:flavin adenine dinucleotide binding"/>
    <property type="evidence" value="ECO:0007669"/>
    <property type="project" value="InterPro"/>
</dbReference>
<dbReference type="GO" id="GO:0046872">
    <property type="term" value="F:metal ion binding"/>
    <property type="evidence" value="ECO:0007669"/>
    <property type="project" value="UniProtKB-KW"/>
</dbReference>